<name>A0ABX6T5H6_9SPHN</name>
<keyword evidence="3" id="KW-1185">Reference proteome</keyword>
<accession>A0ABX6T5H6</accession>
<gene>
    <name evidence="2" type="ORF">H9L15_07505</name>
</gene>
<protein>
    <submittedName>
        <fullName evidence="2">KTSC domain-containing protein</fullName>
    </submittedName>
</protein>
<organism evidence="2 3">
    <name type="scientific">Sphingomonas daechungensis</name>
    <dbReference type="NCBI Taxonomy" id="1176646"/>
    <lineage>
        <taxon>Bacteria</taxon>
        <taxon>Pseudomonadati</taxon>
        <taxon>Pseudomonadota</taxon>
        <taxon>Alphaproteobacteria</taxon>
        <taxon>Sphingomonadales</taxon>
        <taxon>Sphingomonadaceae</taxon>
        <taxon>Sphingomonas</taxon>
    </lineage>
</organism>
<dbReference type="EMBL" id="CP060780">
    <property type="protein sequence ID" value="QNP44280.1"/>
    <property type="molecule type" value="Genomic_DNA"/>
</dbReference>
<dbReference type="Proteomes" id="UP000516134">
    <property type="component" value="Chromosome"/>
</dbReference>
<dbReference type="Pfam" id="PF13619">
    <property type="entry name" value="KTSC"/>
    <property type="match status" value="1"/>
</dbReference>
<evidence type="ECO:0000313" key="2">
    <source>
        <dbReference type="EMBL" id="QNP44280.1"/>
    </source>
</evidence>
<sequence>MPSTVIRRFLYVPETRELTIEFVTGRRYLYSDVPDEDVQAFRAAFSKGVHFNRHIRDRFRCRELTPAIS</sequence>
<dbReference type="RefSeq" id="WP_187715701.1">
    <property type="nucleotide sequence ID" value="NZ_BAABJC010000001.1"/>
</dbReference>
<proteinExistence type="predicted"/>
<dbReference type="InterPro" id="IPR025309">
    <property type="entry name" value="KTSC_dom"/>
</dbReference>
<evidence type="ECO:0000313" key="3">
    <source>
        <dbReference type="Proteomes" id="UP000516134"/>
    </source>
</evidence>
<feature type="domain" description="KTSC" evidence="1">
    <location>
        <begin position="3"/>
        <end position="59"/>
    </location>
</feature>
<reference evidence="2 3" key="1">
    <citation type="submission" date="2020-08" db="EMBL/GenBank/DDBJ databases">
        <title>Genome sequence of Sphingomonas daechungensis KACC 18115T.</title>
        <authorList>
            <person name="Hyun D.-W."/>
            <person name="Bae J.-W."/>
        </authorList>
    </citation>
    <scope>NUCLEOTIDE SEQUENCE [LARGE SCALE GENOMIC DNA]</scope>
    <source>
        <strain evidence="2 3">KACC 18115</strain>
    </source>
</reference>
<evidence type="ECO:0000259" key="1">
    <source>
        <dbReference type="Pfam" id="PF13619"/>
    </source>
</evidence>